<dbReference type="InterPro" id="IPR013760">
    <property type="entry name" value="Topo_IIA-like_dom_sf"/>
</dbReference>
<dbReference type="PROSITE" id="PS52040">
    <property type="entry name" value="TOPO_IIA"/>
    <property type="match status" value="1"/>
</dbReference>
<evidence type="ECO:0000256" key="1">
    <source>
        <dbReference type="ARBA" id="ARBA00000185"/>
    </source>
</evidence>
<evidence type="ECO:0000256" key="6">
    <source>
        <dbReference type="ARBA" id="ARBA00019635"/>
    </source>
</evidence>
<dbReference type="InterPro" id="IPR001154">
    <property type="entry name" value="TopoII_euk"/>
</dbReference>
<dbReference type="SUPFAM" id="SSF54211">
    <property type="entry name" value="Ribosomal protein S5 domain 2-like"/>
    <property type="match status" value="1"/>
</dbReference>
<dbReference type="Pfam" id="PF01751">
    <property type="entry name" value="Toprim"/>
    <property type="match status" value="1"/>
</dbReference>
<dbReference type="InterPro" id="IPR013758">
    <property type="entry name" value="Topo_IIA_A/C_ab"/>
</dbReference>
<keyword evidence="8" id="KW-0547">Nucleotide-binding</keyword>
<dbReference type="SUPFAM" id="SSF55874">
    <property type="entry name" value="ATPase domain of HSP90 chaperone/DNA topoisomerase II/histidine kinase"/>
    <property type="match status" value="1"/>
</dbReference>
<dbReference type="InterPro" id="IPR001241">
    <property type="entry name" value="Topo_IIA"/>
</dbReference>
<evidence type="ECO:0000256" key="12">
    <source>
        <dbReference type="ARBA" id="ARBA00023125"/>
    </source>
</evidence>
<dbReference type="SUPFAM" id="SSF56719">
    <property type="entry name" value="Type II DNA topoisomerase"/>
    <property type="match status" value="1"/>
</dbReference>
<dbReference type="InterPro" id="IPR013757">
    <property type="entry name" value="Topo_IIA_A_a_sf"/>
</dbReference>
<dbReference type="Gene3D" id="3.30.230.10">
    <property type="match status" value="1"/>
</dbReference>
<dbReference type="SMART" id="SM00433">
    <property type="entry name" value="TOP2c"/>
    <property type="match status" value="1"/>
</dbReference>
<dbReference type="Gene3D" id="3.30.1490.30">
    <property type="match status" value="1"/>
</dbReference>
<dbReference type="Gene3D" id="3.40.50.670">
    <property type="match status" value="1"/>
</dbReference>
<evidence type="ECO:0000313" key="18">
    <source>
        <dbReference type="EMBL" id="QBK92566.1"/>
    </source>
</evidence>
<evidence type="ECO:0000256" key="10">
    <source>
        <dbReference type="ARBA" id="ARBA00022842"/>
    </source>
</evidence>
<comment type="cofactor">
    <cofactor evidence="3">
        <name>Mg(2+)</name>
        <dbReference type="ChEBI" id="CHEBI:18420"/>
    </cofactor>
</comment>
<comment type="similarity">
    <text evidence="4">Belongs to the type II topoisomerase family.</text>
</comment>
<evidence type="ECO:0000256" key="9">
    <source>
        <dbReference type="ARBA" id="ARBA00022840"/>
    </source>
</evidence>
<dbReference type="GO" id="GO:0000819">
    <property type="term" value="P:sister chromatid segregation"/>
    <property type="evidence" value="ECO:0007669"/>
    <property type="project" value="TreeGrafter"/>
</dbReference>
<dbReference type="GO" id="GO:0006265">
    <property type="term" value="P:DNA topological change"/>
    <property type="evidence" value="ECO:0007669"/>
    <property type="project" value="UniProtKB-UniRule"/>
</dbReference>
<evidence type="ECO:0000256" key="14">
    <source>
        <dbReference type="ARBA" id="ARBA00031138"/>
    </source>
</evidence>
<reference evidence="18" key="1">
    <citation type="journal article" date="2019" name="MBio">
        <title>Virus Genomes from Deep Sea Sediments Expand the Ocean Megavirome and Support Independent Origins of Viral Gigantism.</title>
        <authorList>
            <person name="Backstrom D."/>
            <person name="Yutin N."/>
            <person name="Jorgensen S.L."/>
            <person name="Dharamshi J."/>
            <person name="Homa F."/>
            <person name="Zaremba-Niedwiedzka K."/>
            <person name="Spang A."/>
            <person name="Wolf Y.I."/>
            <person name="Koonin E.V."/>
            <person name="Ettema T.J."/>
        </authorList>
    </citation>
    <scope>NUCLEOTIDE SEQUENCE</scope>
</reference>
<evidence type="ECO:0000259" key="17">
    <source>
        <dbReference type="PROSITE" id="PS52040"/>
    </source>
</evidence>
<dbReference type="PRINTS" id="PR00418">
    <property type="entry name" value="TPI2FAMILY"/>
</dbReference>
<proteinExistence type="inferred from homology"/>
<keyword evidence="9" id="KW-0067">ATP-binding</keyword>
<protein>
    <recommendedName>
        <fullName evidence="6">DNA topoisomerase 2</fullName>
        <ecNumber evidence="5">5.6.2.2</ecNumber>
    </recommendedName>
    <alternativeName>
        <fullName evidence="14">DNA topoisomerase II</fullName>
    </alternativeName>
</protein>
<dbReference type="Pfam" id="PF00521">
    <property type="entry name" value="DNA_topoisoIV"/>
    <property type="match status" value="1"/>
</dbReference>
<feature type="domain" description="Toprim" evidence="16">
    <location>
        <begin position="394"/>
        <end position="514"/>
    </location>
</feature>
<dbReference type="Gene3D" id="3.90.199.10">
    <property type="entry name" value="Topoisomerase II, domain 5"/>
    <property type="match status" value="1"/>
</dbReference>
<dbReference type="InterPro" id="IPR013506">
    <property type="entry name" value="Topo_IIA_bsu_dom2"/>
</dbReference>
<dbReference type="PROSITE" id="PS50880">
    <property type="entry name" value="TOPRIM"/>
    <property type="match status" value="1"/>
</dbReference>
<feature type="domain" description="Topo IIA-type catalytic" evidence="17">
    <location>
        <begin position="644"/>
        <end position="1087"/>
    </location>
</feature>
<evidence type="ECO:0000256" key="4">
    <source>
        <dbReference type="ARBA" id="ARBA00011080"/>
    </source>
</evidence>
<evidence type="ECO:0000256" key="13">
    <source>
        <dbReference type="ARBA" id="ARBA00023235"/>
    </source>
</evidence>
<keyword evidence="7" id="KW-0479">Metal-binding</keyword>
<dbReference type="InterPro" id="IPR006171">
    <property type="entry name" value="TOPRIM_dom"/>
</dbReference>
<dbReference type="PANTHER" id="PTHR10169">
    <property type="entry name" value="DNA TOPOISOMERASE/GYRASE"/>
    <property type="match status" value="1"/>
</dbReference>
<dbReference type="InterPro" id="IPR036890">
    <property type="entry name" value="HATPase_C_sf"/>
</dbReference>
<keyword evidence="13 15" id="KW-0413">Isomerase</keyword>
<gene>
    <name evidence="18" type="ORF">LCPAC401_02040</name>
</gene>
<organism evidence="18">
    <name type="scientific">Pithovirus LCPAC401</name>
    <dbReference type="NCBI Taxonomy" id="2506595"/>
    <lineage>
        <taxon>Viruses</taxon>
        <taxon>Pithoviruses</taxon>
    </lineage>
</organism>
<evidence type="ECO:0000256" key="5">
    <source>
        <dbReference type="ARBA" id="ARBA00012895"/>
    </source>
</evidence>
<keyword evidence="10" id="KW-0460">Magnesium</keyword>
<dbReference type="GO" id="GO:0003918">
    <property type="term" value="F:DNA topoisomerase type II (double strand cut, ATP-hydrolyzing) activity"/>
    <property type="evidence" value="ECO:0007669"/>
    <property type="project" value="UniProtKB-EC"/>
</dbReference>
<dbReference type="Gene3D" id="3.30.1360.40">
    <property type="match status" value="1"/>
</dbReference>
<dbReference type="Gene3D" id="3.30.565.10">
    <property type="entry name" value="Histidine kinase-like ATPase, C-terminal domain"/>
    <property type="match status" value="1"/>
</dbReference>
<dbReference type="FunFam" id="3.40.50.670:FF:000001">
    <property type="entry name" value="DNA topoisomerase 2"/>
    <property type="match status" value="1"/>
</dbReference>
<dbReference type="EC" id="5.6.2.2" evidence="5"/>
<dbReference type="GO" id="GO:0003677">
    <property type="term" value="F:DNA binding"/>
    <property type="evidence" value="ECO:0007669"/>
    <property type="project" value="UniProtKB-UniRule"/>
</dbReference>
<keyword evidence="11 15" id="KW-0799">Topoisomerase</keyword>
<accession>A0A481ZAA7</accession>
<dbReference type="EMBL" id="MK500578">
    <property type="protein sequence ID" value="QBK92566.1"/>
    <property type="molecule type" value="Genomic_DNA"/>
</dbReference>
<comment type="catalytic activity">
    <reaction evidence="1 15">
        <text>ATP-dependent breakage, passage and rejoining of double-stranded DNA.</text>
        <dbReference type="EC" id="5.6.2.2"/>
    </reaction>
</comment>
<comment type="cofactor">
    <cofactor evidence="2">
        <name>Ca(2+)</name>
        <dbReference type="ChEBI" id="CHEBI:29108"/>
    </cofactor>
</comment>
<dbReference type="InterPro" id="IPR031660">
    <property type="entry name" value="TOPRIM_C"/>
</dbReference>
<dbReference type="SMART" id="SM00434">
    <property type="entry name" value="TOP4c"/>
    <property type="match status" value="1"/>
</dbReference>
<evidence type="ECO:0000256" key="11">
    <source>
        <dbReference type="ARBA" id="ARBA00023029"/>
    </source>
</evidence>
<keyword evidence="12 15" id="KW-0238">DNA-binding</keyword>
<name>A0A481ZAA7_9VIRU</name>
<dbReference type="Pfam" id="PF16898">
    <property type="entry name" value="TOPRIM_C"/>
    <property type="match status" value="1"/>
</dbReference>
<dbReference type="PANTHER" id="PTHR10169:SF38">
    <property type="entry name" value="DNA TOPOISOMERASE 2"/>
    <property type="match status" value="1"/>
</dbReference>
<dbReference type="Gene3D" id="1.10.268.10">
    <property type="entry name" value="Topoisomerase, domain 3"/>
    <property type="match status" value="1"/>
</dbReference>
<feature type="active site" description="O-(5'-phospho-DNA)-tyrosine intermediate" evidence="15">
    <location>
        <position position="739"/>
    </location>
</feature>
<dbReference type="InterPro" id="IPR002205">
    <property type="entry name" value="Topo_IIA_dom_A"/>
</dbReference>
<evidence type="ECO:0000256" key="3">
    <source>
        <dbReference type="ARBA" id="ARBA00001946"/>
    </source>
</evidence>
<dbReference type="InterPro" id="IPR050634">
    <property type="entry name" value="DNA_Topoisomerase_II"/>
</dbReference>
<dbReference type="GO" id="GO:0046872">
    <property type="term" value="F:metal ion binding"/>
    <property type="evidence" value="ECO:0007669"/>
    <property type="project" value="UniProtKB-KW"/>
</dbReference>
<dbReference type="InterPro" id="IPR020568">
    <property type="entry name" value="Ribosomal_Su5_D2-typ_SF"/>
</dbReference>
<evidence type="ECO:0000256" key="15">
    <source>
        <dbReference type="PROSITE-ProRule" id="PRU01384"/>
    </source>
</evidence>
<dbReference type="Pfam" id="PF00204">
    <property type="entry name" value="DNA_gyraseB"/>
    <property type="match status" value="1"/>
</dbReference>
<evidence type="ECO:0000256" key="7">
    <source>
        <dbReference type="ARBA" id="ARBA00022723"/>
    </source>
</evidence>
<dbReference type="InterPro" id="IPR014721">
    <property type="entry name" value="Ribsml_uS5_D2-typ_fold_subgr"/>
</dbReference>
<sequence length="1087" mass="124427">MISTPKAVENIFLEIVANASDNIIRSKDANIHTGPIIIQMDRKKIMIQNGGITIPIENTKADLSKIPGHPKELLNPTLIFGHLLTSSNYNDSEIRFTSGRHGLGCKLTSVFSSEFNVIIDDVDNKKHFEQTWTNNLSQTSGPKVTSILNRSINMVRVTYTLDFDRFEGINEYSDEVILLYMRHAADIAFTTGNQVIFNSPLGKNTFNSITISKYALLFPGIENSVTHTQNDVQLTLVDSPNSCFSVSFINSIQTREGGVHIDSVYDVIKGPILEQINGGKTMKMVSGKKTTKFSLTLRDLKPHIGIIMSCRLANPQFSEQTKERLLGPKIKLSLPPIIFTKIKKWKLMGVLSETLKNKQRKSLGKGEAKGKKKNVKVIKADDANKAGTKQSHDCNLWLTEGLSASGYIDVYLSTGSKSWRNTNGVYPLKGKLLNLRKATPLQLAENDEFNGIKTILGLREEVDYSIERNFNALRYGRVMLAVDADVDGKHIAALIINLFENKWKELLEREYVLLLRTPIIRVWFGNRSTKFYDKEDYNRWNKSRRKTTKIKYYKGLGSSNSKDIQEDYRDPRQTILVHDNKATSTIEMVFDKEHSDQRKEWLSNPPSNPPEIDIDETGTDRCTISDYLNYEQIQFSLVDNGRSIAKITDGFKTSQRKIIWMCKLFWGIKSGEKAKVLKVAQLATKVAEKLGYHYGENNLAGAIVHLAQSFTGTNNLPLIEDDGNYGSRYKNGTWASPRYIFTRPRWSFNLIFKDEDIPLLEYVVEEDEKCEPVTLLPIIPLHLVNGSKGIGTAYSSTIPNHNPIDVCNWILAKLDGRVLPVLEPWYRGFRGRNRVVSRRVVKEMKDDASETEEEHEISENRGKFSMISKGVFDVDSNEDIIITEIPVTQFHVQYKKYLESLREDGKITDFNNTCSDNTCEFKIIGFKDEPTHESLKLIRSVGLGNMVLLDEKDFPHRYTCAQEIMEVFYEFRIKYYVKRRLHMISKLEDDIRAISLKLKLVLLVAEKRYDPLHKRIRVIEKELKAYEIPIEIFKKVSLSNCTFEEVGALRRKIEGLVTDKNNIIKTSHVEMWVRDINEFIREYKRRI</sequence>
<dbReference type="PRINTS" id="PR01158">
    <property type="entry name" value="TOPISMRASEII"/>
</dbReference>
<dbReference type="InterPro" id="IPR013759">
    <property type="entry name" value="Topo_IIA_B_C"/>
</dbReference>
<evidence type="ECO:0000259" key="16">
    <source>
        <dbReference type="PROSITE" id="PS50880"/>
    </source>
</evidence>
<evidence type="ECO:0000256" key="8">
    <source>
        <dbReference type="ARBA" id="ARBA00022741"/>
    </source>
</evidence>
<evidence type="ECO:0000256" key="2">
    <source>
        <dbReference type="ARBA" id="ARBA00001913"/>
    </source>
</evidence>
<dbReference type="GO" id="GO:0005524">
    <property type="term" value="F:ATP binding"/>
    <property type="evidence" value="ECO:0007669"/>
    <property type="project" value="UniProtKB-KW"/>
</dbReference>